<reference evidence="1" key="1">
    <citation type="submission" date="2022-04" db="EMBL/GenBank/DDBJ databases">
        <title>Jade perch genome.</title>
        <authorList>
            <person name="Chao B."/>
        </authorList>
    </citation>
    <scope>NUCLEOTIDE SEQUENCE</scope>
    <source>
        <strain evidence="1">CB-2022</strain>
    </source>
</reference>
<gene>
    <name evidence="1" type="ORF">L3Q82_022343</name>
</gene>
<sequence length="485" mass="55076">FPPDVLHDLLEGVVPVELAHCLKAEEQLVEMVTRTTLCSDYYVFSLAPKSKSPRGQILGGAHGLLKDIVKLVVSHAFTDNAIQYIACFPNTMQMEATDVLKLRVILDDVNAEKLILPSRPDTVNALIFVLKNKLNLGYDFRLQFQDPEFDNALCNLVNIEDLPSKATIMIVRFVDLELSSTSTDETVLLSDHNRDSPERLCRWPEIFIVPTFSYEVEYALREGNSVFVKDGKTAKLPRDQKHNILDVMAAEIYRHKAYPSTKQIGKAAEALVSKHPCLKEHGFRTGYDGWKNSLRFKMGNYRTKLSRAGIKHVAVNAGKYNRANPEGAASRAKIKTPRRGEINFLPNYPLGETKDTMEILRLEMVEQFKICSAPLHLGVKKLWPPIAELKERWPALFIEVQLYSEFHRITNQNLPFPFFAALDKYTPQLLKLYKKRKTGHFGEKMEEVLMAYEEQDKNDITAARTAALAACNVSQVLDRFTGDFV</sequence>
<dbReference type="EMBL" id="CM041534">
    <property type="protein sequence ID" value="KAI3373747.1"/>
    <property type="molecule type" value="Genomic_DNA"/>
</dbReference>
<proteinExistence type="predicted"/>
<evidence type="ECO:0000313" key="2">
    <source>
        <dbReference type="Proteomes" id="UP000831701"/>
    </source>
</evidence>
<organism evidence="1 2">
    <name type="scientific">Scortum barcoo</name>
    <name type="common">barcoo grunter</name>
    <dbReference type="NCBI Taxonomy" id="214431"/>
    <lineage>
        <taxon>Eukaryota</taxon>
        <taxon>Metazoa</taxon>
        <taxon>Chordata</taxon>
        <taxon>Craniata</taxon>
        <taxon>Vertebrata</taxon>
        <taxon>Euteleostomi</taxon>
        <taxon>Actinopterygii</taxon>
        <taxon>Neopterygii</taxon>
        <taxon>Teleostei</taxon>
        <taxon>Neoteleostei</taxon>
        <taxon>Acanthomorphata</taxon>
        <taxon>Eupercaria</taxon>
        <taxon>Centrarchiformes</taxon>
        <taxon>Terapontoidei</taxon>
        <taxon>Terapontidae</taxon>
        <taxon>Scortum</taxon>
    </lineage>
</organism>
<accession>A0ACB8X2F4</accession>
<keyword evidence="2" id="KW-1185">Reference proteome</keyword>
<protein>
    <submittedName>
        <fullName evidence="1">Uncharacterized protein</fullName>
    </submittedName>
</protein>
<feature type="non-terminal residue" evidence="1">
    <location>
        <position position="1"/>
    </location>
</feature>
<comment type="caution">
    <text evidence="1">The sequence shown here is derived from an EMBL/GenBank/DDBJ whole genome shotgun (WGS) entry which is preliminary data.</text>
</comment>
<name>A0ACB8X2F4_9TELE</name>
<dbReference type="Proteomes" id="UP000831701">
    <property type="component" value="Chromosome 4"/>
</dbReference>
<evidence type="ECO:0000313" key="1">
    <source>
        <dbReference type="EMBL" id="KAI3373747.1"/>
    </source>
</evidence>